<dbReference type="Proteomes" id="UP000069241">
    <property type="component" value="Chromosome"/>
</dbReference>
<evidence type="ECO:0000313" key="1">
    <source>
        <dbReference type="EMBL" id="AMD90917.1"/>
    </source>
</evidence>
<dbReference type="KEGG" id="dfi:AXF13_12715"/>
<dbReference type="GO" id="GO:0016747">
    <property type="term" value="F:acyltransferase activity, transferring groups other than amino-acyl groups"/>
    <property type="evidence" value="ECO:0007669"/>
    <property type="project" value="InterPro"/>
</dbReference>
<dbReference type="RefSeq" id="WP_062253770.1">
    <property type="nucleotide sequence ID" value="NZ_CP014229.1"/>
</dbReference>
<evidence type="ECO:0000313" key="2">
    <source>
        <dbReference type="Proteomes" id="UP000069241"/>
    </source>
</evidence>
<dbReference type="NCBIfam" id="NF040747">
    <property type="entry name" value="reduct_C_alpha"/>
    <property type="match status" value="1"/>
</dbReference>
<dbReference type="STRING" id="44742.AXF13_12715"/>
<organism evidence="1 2">
    <name type="scientific">Desulfovibrio fairfieldensis</name>
    <dbReference type="NCBI Taxonomy" id="44742"/>
    <lineage>
        <taxon>Bacteria</taxon>
        <taxon>Pseudomonadati</taxon>
        <taxon>Thermodesulfobacteriota</taxon>
        <taxon>Desulfovibrionia</taxon>
        <taxon>Desulfovibrionales</taxon>
        <taxon>Desulfovibrionaceae</taxon>
        <taxon>Desulfovibrio</taxon>
    </lineage>
</organism>
<proteinExistence type="predicted"/>
<sequence>MAEVNESKRALIGNALAELVATARSGGPRNRIGLMAAGSELPVEEFLLGAGTAMRRDSRLQVVGLGPRPDAPLPEGMDWIETPDCEADIAAAMEKALDSKGADALEGAVALHYPFPVGVTTMGRAFTPARGRAMILASTTGISAPQRACAMLRNAVYGLATAKAMGIADPGLGVLNLDAAPQVMRALSRMAEKGYAVRFGQSVRKDGGALLRGNDILAGAVDVCVCDTLTGNVLAKVFAAFGTGGGYEAAGWGYGPSVGEGWNKVVSIISRASGAPVIANALSYTAQALRGGLPARVAAELRAARAAGLDEELEGLMPRPEAGSGDVPVMPPVVPTDEEIHGIDVLDLENAVHVLWKEGLYAEGAMGCTGPVVKLASAGLEKARALLTAAGYL</sequence>
<accession>A0A0X8JLK3</accession>
<dbReference type="Gene3D" id="3.40.718.10">
    <property type="entry name" value="Isopropylmalate Dehydrogenase"/>
    <property type="match status" value="1"/>
</dbReference>
<dbReference type="GO" id="GO:0006633">
    <property type="term" value="P:fatty acid biosynthetic process"/>
    <property type="evidence" value="ECO:0007669"/>
    <property type="project" value="InterPro"/>
</dbReference>
<dbReference type="SUPFAM" id="SSF53659">
    <property type="entry name" value="Isocitrate/Isopropylmalate dehydrogenase-like"/>
    <property type="match status" value="1"/>
</dbReference>
<keyword evidence="2" id="KW-1185">Reference proteome</keyword>
<gene>
    <name evidence="1" type="ORF">AXF13_12715</name>
</gene>
<protein>
    <submittedName>
        <fullName evidence="1">Glycine reductase</fullName>
    </submittedName>
</protein>
<dbReference type="EMBL" id="CP014229">
    <property type="protein sequence ID" value="AMD90917.1"/>
    <property type="molecule type" value="Genomic_DNA"/>
</dbReference>
<name>A0A0X8JLK3_9BACT</name>
<dbReference type="Pfam" id="PF02504">
    <property type="entry name" value="FA_synthesis"/>
    <property type="match status" value="1"/>
</dbReference>
<reference evidence="2" key="1">
    <citation type="submission" date="2016-02" db="EMBL/GenBank/DDBJ databases">
        <authorList>
            <person name="Holder M.E."/>
            <person name="Ajami N.J."/>
            <person name="Petrosino J.F."/>
        </authorList>
    </citation>
    <scope>NUCLEOTIDE SEQUENCE [LARGE SCALE GENOMIC DNA]</scope>
    <source>
        <strain evidence="2">CCUG 45958</strain>
    </source>
</reference>
<dbReference type="AlphaFoldDB" id="A0A0X8JLK3"/>
<dbReference type="InterPro" id="IPR003664">
    <property type="entry name" value="FA_synthesis"/>
</dbReference>